<proteinExistence type="predicted"/>
<dbReference type="Proteomes" id="UP000613266">
    <property type="component" value="Unassembled WGS sequence"/>
</dbReference>
<dbReference type="PANTHER" id="PTHR34822">
    <property type="entry name" value="GRPB DOMAIN PROTEIN (AFU_ORTHOLOGUE AFUA_1G01530)"/>
    <property type="match status" value="1"/>
</dbReference>
<dbReference type="EMBL" id="JAEDAK010000010">
    <property type="protein sequence ID" value="MBH9578240.1"/>
    <property type="molecule type" value="Genomic_DNA"/>
</dbReference>
<keyword evidence="2" id="KW-1185">Reference proteome</keyword>
<dbReference type="Gene3D" id="3.30.460.10">
    <property type="entry name" value="Beta Polymerase, domain 2"/>
    <property type="match status" value="1"/>
</dbReference>
<dbReference type="PANTHER" id="PTHR34822:SF1">
    <property type="entry name" value="GRPB FAMILY PROTEIN"/>
    <property type="match status" value="1"/>
</dbReference>
<comment type="caution">
    <text evidence="1">The sequence shown here is derived from an EMBL/GenBank/DDBJ whole genome shotgun (WGS) entry which is preliminary data.</text>
</comment>
<dbReference type="SUPFAM" id="SSF81301">
    <property type="entry name" value="Nucleotidyltransferase"/>
    <property type="match status" value="1"/>
</dbReference>
<sequence>MASPDFPRSRRIEIVGPLPGWPAEHAQWQARLRALLPEAGFEIESVGSTAVPGLAAKDVIDLQLGVHSLEGDLPWRQRLWAAGWRQGLDWAWDEGPAALALRKLYFREPEGERRVHLHVREIGAANHRFALLMRDYLRARPDAAAQYEALKRRAAALFPEQVEGYLWLKTPVFHLIHQAAELWAQAGRPAAR</sequence>
<reference evidence="1" key="1">
    <citation type="submission" date="2020-12" db="EMBL/GenBank/DDBJ databases">
        <title>The genome sequence of Inhella sp. 1Y17.</title>
        <authorList>
            <person name="Liu Y."/>
        </authorList>
    </citation>
    <scope>NUCLEOTIDE SEQUENCE</scope>
    <source>
        <strain evidence="1">1Y17</strain>
    </source>
</reference>
<accession>A0A931NJ40</accession>
<name>A0A931NJ40_9BURK</name>
<dbReference type="InterPro" id="IPR007344">
    <property type="entry name" value="GrpB/CoaE"/>
</dbReference>
<gene>
    <name evidence="1" type="ORF">I7X39_15225</name>
</gene>
<dbReference type="Pfam" id="PF04229">
    <property type="entry name" value="GrpB"/>
    <property type="match status" value="1"/>
</dbReference>
<dbReference type="RefSeq" id="WP_198112009.1">
    <property type="nucleotide sequence ID" value="NZ_JAEDAK010000010.1"/>
</dbReference>
<dbReference type="AlphaFoldDB" id="A0A931NJ40"/>
<organism evidence="1 2">
    <name type="scientific">Inhella proteolytica</name>
    <dbReference type="NCBI Taxonomy" id="2795029"/>
    <lineage>
        <taxon>Bacteria</taxon>
        <taxon>Pseudomonadati</taxon>
        <taxon>Pseudomonadota</taxon>
        <taxon>Betaproteobacteria</taxon>
        <taxon>Burkholderiales</taxon>
        <taxon>Sphaerotilaceae</taxon>
        <taxon>Inhella</taxon>
    </lineage>
</organism>
<dbReference type="InterPro" id="IPR043519">
    <property type="entry name" value="NT_sf"/>
</dbReference>
<evidence type="ECO:0000313" key="1">
    <source>
        <dbReference type="EMBL" id="MBH9578240.1"/>
    </source>
</evidence>
<evidence type="ECO:0000313" key="2">
    <source>
        <dbReference type="Proteomes" id="UP000613266"/>
    </source>
</evidence>
<protein>
    <submittedName>
        <fullName evidence="1">GrpB family protein</fullName>
    </submittedName>
</protein>